<evidence type="ECO:0000256" key="1">
    <source>
        <dbReference type="SAM" id="MobiDB-lite"/>
    </source>
</evidence>
<accession>A0ABP9Y1P1</accession>
<evidence type="ECO:0000313" key="2">
    <source>
        <dbReference type="EMBL" id="GAA5800927.1"/>
    </source>
</evidence>
<sequence>MDSLVFLNEDGHGNIYQEDGLEAMDIVDEEDRLKMKQPICQESLSDFKLSTKHCKKYKINTMIATIPLSKWSNIEDLIEAEFASGRAKSTSFQSCFDKFVRCFSLVSSCLCRHPQIQTYASNVERYLKTPSIKKQFEALYNDKCDEEKIKKNKRKLNRQTRLISQTEVMLEDRNNLLELEGQLSNTESYSASKLTSLPTTSSSAKIEMRNVKEIIFNHAKELHRLYQRGDDLSTEQLEAMSKGLSCILDLSEPEKEGTLRCLFSDDLWTKLIAKYTNRFKTAPSVIDVSLIDKWSYIINLYNHQNSVRKAKLFLNQLKCQDNLKDTSEKVFDFYEEILILVESKEFMLNTTNALKISERDYVYQIWLPLFSKLFNINKNIVRIKTGETVPENTTESKADLYHDHTNVVGFKTDLRILVDFDEEEFDLVCGEGCLRDATDKKVGSDMSKLAREGKEVEVAIQQIYNSTDKDSIKSKAWLCQFIGPRCIFSTLHATKYQYHVIIPEFSLSFATSFLGSDGINSIKCLFNFRDSVETAALAIKKILRENKEKITTAKNTSRHLSFSPERLNIIPEPTWFTPPRSDRSLSRIPSHMVSESGIESDDDGQDKQEECTPKADVYGFIKTKTGWFSTVANTEFTTHPYHI</sequence>
<gene>
    <name evidence="2" type="ORF">HPULCUR_006366</name>
</gene>
<reference evidence="2 3" key="1">
    <citation type="submission" date="2024-04" db="EMBL/GenBank/DDBJ databases">
        <title>genome sequences of Mucor flavus KT1a and Helicostylum pulchrum KT1b strains isolation_sourced from the surface of a dry-aged beef.</title>
        <authorList>
            <person name="Toyotome T."/>
            <person name="Hosono M."/>
            <person name="Torimaru M."/>
            <person name="Fukuda K."/>
            <person name="Mikami N."/>
        </authorList>
    </citation>
    <scope>NUCLEOTIDE SEQUENCE [LARGE SCALE GENOMIC DNA]</scope>
    <source>
        <strain evidence="2 3">KT1b</strain>
    </source>
</reference>
<comment type="caution">
    <text evidence="2">The sequence shown here is derived from an EMBL/GenBank/DDBJ whole genome shotgun (WGS) entry which is preliminary data.</text>
</comment>
<proteinExistence type="predicted"/>
<evidence type="ECO:0000313" key="3">
    <source>
        <dbReference type="Proteomes" id="UP001476247"/>
    </source>
</evidence>
<dbReference type="EMBL" id="BAABUJ010000017">
    <property type="protein sequence ID" value="GAA5800927.1"/>
    <property type="molecule type" value="Genomic_DNA"/>
</dbReference>
<name>A0ABP9Y1P1_9FUNG</name>
<protein>
    <submittedName>
        <fullName evidence="2">Uncharacterized protein</fullName>
    </submittedName>
</protein>
<feature type="region of interest" description="Disordered" evidence="1">
    <location>
        <begin position="580"/>
        <end position="610"/>
    </location>
</feature>
<dbReference type="Proteomes" id="UP001476247">
    <property type="component" value="Unassembled WGS sequence"/>
</dbReference>
<keyword evidence="3" id="KW-1185">Reference proteome</keyword>
<organism evidence="2 3">
    <name type="scientific">Helicostylum pulchrum</name>
    <dbReference type="NCBI Taxonomy" id="562976"/>
    <lineage>
        <taxon>Eukaryota</taxon>
        <taxon>Fungi</taxon>
        <taxon>Fungi incertae sedis</taxon>
        <taxon>Mucoromycota</taxon>
        <taxon>Mucoromycotina</taxon>
        <taxon>Mucoromycetes</taxon>
        <taxon>Mucorales</taxon>
        <taxon>Mucorineae</taxon>
        <taxon>Mucoraceae</taxon>
        <taxon>Helicostylum</taxon>
    </lineage>
</organism>